<evidence type="ECO:0000256" key="1">
    <source>
        <dbReference type="SAM" id="MobiDB-lite"/>
    </source>
</evidence>
<feature type="region of interest" description="Disordered" evidence="1">
    <location>
        <begin position="224"/>
        <end position="244"/>
    </location>
</feature>
<protein>
    <submittedName>
        <fullName evidence="2">Expressed protein</fullName>
    </submittedName>
</protein>
<gene>
    <name evidence="2" type="ORF">CHLNCDRAFT_56558</name>
</gene>
<dbReference type="KEGG" id="cvr:CHLNCDRAFT_56558"/>
<feature type="compositionally biased region" description="Low complexity" evidence="1">
    <location>
        <begin position="142"/>
        <end position="156"/>
    </location>
</feature>
<feature type="region of interest" description="Disordered" evidence="1">
    <location>
        <begin position="575"/>
        <end position="597"/>
    </location>
</feature>
<feature type="compositionally biased region" description="Polar residues" evidence="1">
    <location>
        <begin position="22"/>
        <end position="33"/>
    </location>
</feature>
<dbReference type="GeneID" id="17359462"/>
<keyword evidence="3" id="KW-1185">Reference proteome</keyword>
<evidence type="ECO:0000313" key="2">
    <source>
        <dbReference type="EMBL" id="EFN59769.1"/>
    </source>
</evidence>
<dbReference type="STRING" id="554065.E1Z336"/>
<dbReference type="eggNOG" id="ENOG502S41F">
    <property type="taxonomic scope" value="Eukaryota"/>
</dbReference>
<dbReference type="InParanoid" id="E1Z336"/>
<evidence type="ECO:0000313" key="3">
    <source>
        <dbReference type="Proteomes" id="UP000008141"/>
    </source>
</evidence>
<proteinExistence type="predicted"/>
<dbReference type="EMBL" id="GL433835">
    <property type="protein sequence ID" value="EFN59769.1"/>
    <property type="molecule type" value="Genomic_DNA"/>
</dbReference>
<feature type="region of interest" description="Disordered" evidence="1">
    <location>
        <begin position="329"/>
        <end position="383"/>
    </location>
</feature>
<feature type="compositionally biased region" description="Basic residues" evidence="1">
    <location>
        <begin position="336"/>
        <end position="347"/>
    </location>
</feature>
<dbReference type="RefSeq" id="XP_005851871.1">
    <property type="nucleotide sequence ID" value="XM_005851809.1"/>
</dbReference>
<dbReference type="AlphaFoldDB" id="E1Z336"/>
<feature type="region of interest" description="Disordered" evidence="1">
    <location>
        <begin position="1"/>
        <end position="33"/>
    </location>
</feature>
<dbReference type="Proteomes" id="UP000008141">
    <property type="component" value="Unassembled WGS sequence"/>
</dbReference>
<feature type="compositionally biased region" description="Low complexity" evidence="1">
    <location>
        <begin position="575"/>
        <end position="588"/>
    </location>
</feature>
<sequence>MATAAEMGSKPSPHPCPIHTSLPHSSYEENNPGAQVPEIRAYKLGKKRWSYNQVELVLGEAGGRRAAGVQQAVHASTQFPTEHQASAAMAGPVPHGTCWLDSAVGFLVQLKSGQKLQVHIYLCYDQPLAPPAPDHPDSNTGAAPSSAPAENEANPAAAPPAPALPGASAVPGAVLAGSDANAGISGEHSWRLVARADCHKGCRGPTLRSIQRFGRLGKRSWNDAAAATADDSNPDPPSSSMAGNCSMKDPRYMYLSLDEACTHVDTPAFRLVAGVYNRHATRLLATAVSPPIRVLANNDVPTGAARIPLEARLPADWEGWGAEEAAGAAAAAHRSVSPRHGGRRKLSLRGAGSDPSQSGTPSADLNQGSKPQQHSQPQRLDHLHQSTQEVPPLPVHLQQAGWLGRAAQSQPNITVASAAPLFQLWQQLQQQQQQQQQQQEQQQAAASAWQQPMQAVGVDQLSQATQQLSQMLQLLQAVNGAGRASLGQGVLYPGAPPPQQLPPPAPAFGGLLGSLPSLAGLGGNGHGQLSSSNLISMLLAGASAPSPPPAPTGWGVGQGLPPNLAAIATSLAAAAGRAQPAPAQPASPDGEEAGWKKQALENGTWPASLGMASAGALASEVQHEAATDPQKPVPLAKHAPCCRDVPVDTMVMLANLAAAAAGT</sequence>
<dbReference type="OrthoDB" id="515355at2759"/>
<feature type="region of interest" description="Disordered" evidence="1">
    <location>
        <begin position="131"/>
        <end position="164"/>
    </location>
</feature>
<accession>E1Z336</accession>
<name>E1Z336_CHLVA</name>
<organism evidence="3">
    <name type="scientific">Chlorella variabilis</name>
    <name type="common">Green alga</name>
    <dbReference type="NCBI Taxonomy" id="554065"/>
    <lineage>
        <taxon>Eukaryota</taxon>
        <taxon>Viridiplantae</taxon>
        <taxon>Chlorophyta</taxon>
        <taxon>core chlorophytes</taxon>
        <taxon>Trebouxiophyceae</taxon>
        <taxon>Chlorellales</taxon>
        <taxon>Chlorellaceae</taxon>
        <taxon>Chlorella clade</taxon>
        <taxon>Chlorella</taxon>
    </lineage>
</organism>
<reference evidence="2 3" key="1">
    <citation type="journal article" date="2010" name="Plant Cell">
        <title>The Chlorella variabilis NC64A genome reveals adaptation to photosymbiosis, coevolution with viruses, and cryptic sex.</title>
        <authorList>
            <person name="Blanc G."/>
            <person name="Duncan G."/>
            <person name="Agarkova I."/>
            <person name="Borodovsky M."/>
            <person name="Gurnon J."/>
            <person name="Kuo A."/>
            <person name="Lindquist E."/>
            <person name="Lucas S."/>
            <person name="Pangilinan J."/>
            <person name="Polle J."/>
            <person name="Salamov A."/>
            <person name="Terry A."/>
            <person name="Yamada T."/>
            <person name="Dunigan D.D."/>
            <person name="Grigoriev I.V."/>
            <person name="Claverie J.M."/>
            <person name="Van Etten J.L."/>
        </authorList>
    </citation>
    <scope>NUCLEOTIDE SEQUENCE [LARGE SCALE GENOMIC DNA]</scope>
    <source>
        <strain evidence="2 3">NC64A</strain>
    </source>
</reference>
<feature type="compositionally biased region" description="Polar residues" evidence="1">
    <location>
        <begin position="354"/>
        <end position="378"/>
    </location>
</feature>